<evidence type="ECO:0000256" key="3">
    <source>
        <dbReference type="ARBA" id="ARBA00018111"/>
    </source>
</evidence>
<dbReference type="EMBL" id="UINC01025296">
    <property type="protein sequence ID" value="SVB00607.1"/>
    <property type="molecule type" value="Genomic_DNA"/>
</dbReference>
<reference evidence="6" key="1">
    <citation type="submission" date="2018-05" db="EMBL/GenBank/DDBJ databases">
        <authorList>
            <person name="Lanie J.A."/>
            <person name="Ng W.-L."/>
            <person name="Kazmierczak K.M."/>
            <person name="Andrzejewski T.M."/>
            <person name="Davidsen T.M."/>
            <person name="Wayne K.J."/>
            <person name="Tettelin H."/>
            <person name="Glass J.I."/>
            <person name="Rusch D."/>
            <person name="Podicherti R."/>
            <person name="Tsui H.-C.T."/>
            <person name="Winkler M.E."/>
        </authorList>
    </citation>
    <scope>NUCLEOTIDE SEQUENCE</scope>
</reference>
<dbReference type="InterPro" id="IPR006194">
    <property type="entry name" value="Gly-tRNA-synth_heterodimer"/>
</dbReference>
<dbReference type="PANTHER" id="PTHR33602:SF1">
    <property type="entry name" value="REGULATORY PROTEIN RECX FAMILY PROTEIN"/>
    <property type="match status" value="1"/>
</dbReference>
<dbReference type="InterPro" id="IPR003783">
    <property type="entry name" value="Regulatory_RecX"/>
</dbReference>
<comment type="subcellular location">
    <subcellularLocation>
        <location evidence="1">Cytoplasm</location>
    </subcellularLocation>
</comment>
<evidence type="ECO:0000256" key="1">
    <source>
        <dbReference type="ARBA" id="ARBA00004496"/>
    </source>
</evidence>
<comment type="similarity">
    <text evidence="2">Belongs to the RecX family.</text>
</comment>
<dbReference type="GO" id="GO:0006282">
    <property type="term" value="P:regulation of DNA repair"/>
    <property type="evidence" value="ECO:0007669"/>
    <property type="project" value="InterPro"/>
</dbReference>
<dbReference type="GO" id="GO:0005524">
    <property type="term" value="F:ATP binding"/>
    <property type="evidence" value="ECO:0007669"/>
    <property type="project" value="InterPro"/>
</dbReference>
<protein>
    <recommendedName>
        <fullName evidence="3">Regulatory protein RecX</fullName>
    </recommendedName>
</protein>
<dbReference type="Pfam" id="PF02631">
    <property type="entry name" value="RecX_HTH2"/>
    <property type="match status" value="1"/>
</dbReference>
<evidence type="ECO:0000313" key="6">
    <source>
        <dbReference type="EMBL" id="SVB00607.1"/>
    </source>
</evidence>
<gene>
    <name evidence="6" type="ORF">METZ01_LOCUS153461</name>
</gene>
<accession>A0A382AHZ0</accession>
<evidence type="ECO:0000256" key="2">
    <source>
        <dbReference type="ARBA" id="ARBA00009695"/>
    </source>
</evidence>
<dbReference type="PROSITE" id="PS50861">
    <property type="entry name" value="AA_TRNA_LIGASE_II_GLYAB"/>
    <property type="match status" value="1"/>
</dbReference>
<keyword evidence="4" id="KW-0963">Cytoplasm</keyword>
<dbReference type="AlphaFoldDB" id="A0A382AHZ0"/>
<evidence type="ECO:0000256" key="4">
    <source>
        <dbReference type="ARBA" id="ARBA00022490"/>
    </source>
</evidence>
<dbReference type="GO" id="GO:0004820">
    <property type="term" value="F:glycine-tRNA ligase activity"/>
    <property type="evidence" value="ECO:0007669"/>
    <property type="project" value="InterPro"/>
</dbReference>
<organism evidence="6">
    <name type="scientific">marine metagenome</name>
    <dbReference type="NCBI Taxonomy" id="408172"/>
    <lineage>
        <taxon>unclassified sequences</taxon>
        <taxon>metagenomes</taxon>
        <taxon>ecological metagenomes</taxon>
    </lineage>
</organism>
<name>A0A382AHZ0_9ZZZZ</name>
<dbReference type="InterPro" id="IPR036388">
    <property type="entry name" value="WH-like_DNA-bd_sf"/>
</dbReference>
<proteinExistence type="inferred from homology"/>
<sequence>MLDKVNSLQTLEEEIKKLEKDGILDDERFAEQYVYSLVKRGLGPLRINKYLQEKGVDSHLINTLLKDLDWQDLAKEVLLKKSKYQIPPKEEDVIKLKRFLNYRGFEYYDIERAFNNLKIDENL</sequence>
<dbReference type="InterPro" id="IPR053924">
    <property type="entry name" value="RecX_HTH_2nd"/>
</dbReference>
<dbReference type="Gene3D" id="1.10.10.10">
    <property type="entry name" value="Winged helix-like DNA-binding domain superfamily/Winged helix DNA-binding domain"/>
    <property type="match status" value="2"/>
</dbReference>
<evidence type="ECO:0000259" key="5">
    <source>
        <dbReference type="Pfam" id="PF02631"/>
    </source>
</evidence>
<feature type="domain" description="RecX second three-helical" evidence="5">
    <location>
        <begin position="25"/>
        <end position="63"/>
    </location>
</feature>
<dbReference type="GO" id="GO:0006426">
    <property type="term" value="P:glycyl-tRNA aminoacylation"/>
    <property type="evidence" value="ECO:0007669"/>
    <property type="project" value="InterPro"/>
</dbReference>
<dbReference type="GO" id="GO:0005737">
    <property type="term" value="C:cytoplasm"/>
    <property type="evidence" value="ECO:0007669"/>
    <property type="project" value="UniProtKB-SubCell"/>
</dbReference>
<dbReference type="PANTHER" id="PTHR33602">
    <property type="entry name" value="REGULATORY PROTEIN RECX FAMILY PROTEIN"/>
    <property type="match status" value="1"/>
</dbReference>